<sequence>MFNNSDLGAEVYKSWTAVQKRDEIAKLVEGYRGGLPVGILCNISELIAGSRKEARKHLHAMLTLEERKAAVEGESGGMHKIVKLFLL</sequence>
<dbReference type="EMBL" id="JAHDYS010000020">
    <property type="protein sequence ID" value="MBT1073339.1"/>
    <property type="molecule type" value="Genomic_DNA"/>
</dbReference>
<comment type="caution">
    <text evidence="1">The sequence shown here is derived from an EMBL/GenBank/DDBJ whole genome shotgun (WGS) entry which is preliminary data.</text>
</comment>
<keyword evidence="2" id="KW-1185">Reference proteome</keyword>
<protein>
    <submittedName>
        <fullName evidence="1">Uncharacterized protein</fullName>
    </submittedName>
</protein>
<evidence type="ECO:0000313" key="2">
    <source>
        <dbReference type="Proteomes" id="UP000784128"/>
    </source>
</evidence>
<reference evidence="1 2" key="1">
    <citation type="submission" date="2021-05" db="EMBL/GenBank/DDBJ databases">
        <title>The draft genome of Geobacter chapellei DSM 13688.</title>
        <authorList>
            <person name="Xu Z."/>
            <person name="Masuda Y."/>
            <person name="Itoh H."/>
            <person name="Senoo K."/>
        </authorList>
    </citation>
    <scope>NUCLEOTIDE SEQUENCE [LARGE SCALE GENOMIC DNA]</scope>
    <source>
        <strain evidence="1 2">DSM 13688</strain>
    </source>
</reference>
<name>A0ABS5UCB3_9BACT</name>
<proteinExistence type="predicted"/>
<organism evidence="1 2">
    <name type="scientific">Pelotalea chapellei</name>
    <dbReference type="NCBI Taxonomy" id="44671"/>
    <lineage>
        <taxon>Bacteria</taxon>
        <taxon>Pseudomonadati</taxon>
        <taxon>Thermodesulfobacteriota</taxon>
        <taxon>Desulfuromonadia</taxon>
        <taxon>Geobacterales</taxon>
        <taxon>Geobacteraceae</taxon>
        <taxon>Pelotalea</taxon>
    </lineage>
</organism>
<gene>
    <name evidence="1" type="ORF">KJB30_16225</name>
</gene>
<dbReference type="Proteomes" id="UP000784128">
    <property type="component" value="Unassembled WGS sequence"/>
</dbReference>
<accession>A0ABS5UCB3</accession>
<dbReference type="RefSeq" id="WP_214301285.1">
    <property type="nucleotide sequence ID" value="NZ_JAHDYS010000020.1"/>
</dbReference>
<evidence type="ECO:0000313" key="1">
    <source>
        <dbReference type="EMBL" id="MBT1073339.1"/>
    </source>
</evidence>